<dbReference type="SMART" id="SM00823">
    <property type="entry name" value="PKS_PP"/>
    <property type="match status" value="1"/>
</dbReference>
<feature type="binding site" evidence="5">
    <location>
        <position position="397"/>
    </location>
    <ligand>
        <name>AMP</name>
        <dbReference type="ChEBI" id="CHEBI:456215"/>
    </ligand>
</feature>
<feature type="modified residue" description="O-(pantetheine 4'-phosphoryl)serine" evidence="5">
    <location>
        <position position="692"/>
    </location>
</feature>
<dbReference type="InterPro" id="IPR046407">
    <property type="entry name" value="CAR"/>
</dbReference>
<keyword evidence="3 5" id="KW-0547">Nucleotide-binding</keyword>
<dbReference type="PANTHER" id="PTHR43272">
    <property type="entry name" value="LONG-CHAIN-FATTY-ACID--COA LIGASE"/>
    <property type="match status" value="1"/>
</dbReference>
<dbReference type="Gene3D" id="3.40.50.12780">
    <property type="entry name" value="N-terminal domain of ligase-like"/>
    <property type="match status" value="1"/>
</dbReference>
<comment type="catalytic activity">
    <reaction evidence="5">
        <text>a carboxylate + ATP + NADPH + H(+) = an aldehyde + AMP + diphosphate + NADP(+)</text>
        <dbReference type="Rhea" id="RHEA:50916"/>
        <dbReference type="ChEBI" id="CHEBI:15378"/>
        <dbReference type="ChEBI" id="CHEBI:17478"/>
        <dbReference type="ChEBI" id="CHEBI:29067"/>
        <dbReference type="ChEBI" id="CHEBI:30616"/>
        <dbReference type="ChEBI" id="CHEBI:33019"/>
        <dbReference type="ChEBI" id="CHEBI:57783"/>
        <dbReference type="ChEBI" id="CHEBI:58349"/>
        <dbReference type="ChEBI" id="CHEBI:456215"/>
    </reaction>
</comment>
<feature type="binding site" evidence="5">
    <location>
        <begin position="508"/>
        <end position="511"/>
    </location>
    <ligand>
        <name>AMP</name>
        <dbReference type="ChEBI" id="CHEBI:456215"/>
    </ligand>
</feature>
<dbReference type="Pfam" id="PF00501">
    <property type="entry name" value="AMP-binding"/>
    <property type="match status" value="1"/>
</dbReference>
<comment type="domain">
    <text evidence="5">The N-terminal domain likely catalyzes substrate activation by formation of an initial acyl-AMP intermediate, the central region contains the phosphopantetheine attachment site, and the C-terminal domain catalyzes the reduction by NADPH of the intermediate thioester formed from the attack of the phosphopantetheine thiol at the carbonyl carbon of acyl-AMP.</text>
</comment>
<evidence type="ECO:0000256" key="4">
    <source>
        <dbReference type="ARBA" id="ARBA00022840"/>
    </source>
</evidence>
<dbReference type="PROSITE" id="PS00455">
    <property type="entry name" value="AMP_BINDING"/>
    <property type="match status" value="1"/>
</dbReference>
<feature type="binding site" evidence="5">
    <location>
        <position position="964"/>
    </location>
    <ligand>
        <name>NADP(+)</name>
        <dbReference type="ChEBI" id="CHEBI:58349"/>
    </ligand>
</feature>
<feature type="binding site" evidence="5">
    <location>
        <begin position="791"/>
        <end position="794"/>
    </location>
    <ligand>
        <name>NADP(+)</name>
        <dbReference type="ChEBI" id="CHEBI:58349"/>
    </ligand>
</feature>
<dbReference type="CDD" id="cd17632">
    <property type="entry name" value="AFD_CAR-like"/>
    <property type="match status" value="1"/>
</dbReference>
<comment type="cofactor">
    <cofactor evidence="5">
        <name>pantetheine 4'-phosphate</name>
        <dbReference type="ChEBI" id="CHEBI:47942"/>
    </cofactor>
    <text evidence="5">Binds 1 phosphopantetheine covalently.</text>
</comment>
<dbReference type="Pfam" id="PF07993">
    <property type="entry name" value="NAD_binding_4"/>
    <property type="match status" value="1"/>
</dbReference>
<dbReference type="Pfam" id="PF00550">
    <property type="entry name" value="PP-binding"/>
    <property type="match status" value="1"/>
</dbReference>
<proteinExistence type="inferred from homology"/>
<comment type="function">
    <text evidence="5">Catalyzes the ATP- and NADPH-dependent reduction of carboxylic acids to the corresponding aldehydes.</text>
</comment>
<evidence type="ECO:0000256" key="2">
    <source>
        <dbReference type="ARBA" id="ARBA00022553"/>
    </source>
</evidence>
<dbReference type="Proteomes" id="UP000465609">
    <property type="component" value="Chromosome"/>
</dbReference>
<feature type="binding site" evidence="5">
    <location>
        <position position="517"/>
    </location>
    <ligand>
        <name>AMP</name>
        <dbReference type="ChEBI" id="CHEBI:456215"/>
    </ligand>
</feature>
<dbReference type="InterPro" id="IPR036736">
    <property type="entry name" value="ACP-like_sf"/>
</dbReference>
<feature type="binding site" evidence="5">
    <location>
        <position position="960"/>
    </location>
    <ligand>
        <name>NADP(+)</name>
        <dbReference type="ChEBI" id="CHEBI:58349"/>
    </ligand>
</feature>
<dbReference type="EC" id="1.2.1.-" evidence="5"/>
<feature type="binding site" evidence="5">
    <location>
        <position position="828"/>
    </location>
    <ligand>
        <name>NADP(+)</name>
        <dbReference type="ChEBI" id="CHEBI:58349"/>
    </ligand>
</feature>
<dbReference type="CDD" id="cd05235">
    <property type="entry name" value="SDR_e1"/>
    <property type="match status" value="1"/>
</dbReference>
<reference evidence="7 8" key="1">
    <citation type="journal article" date="2019" name="Emerg. Microbes Infect.">
        <title>Comprehensive subspecies identification of 175 nontuberculous mycobacteria species based on 7547 genomic profiles.</title>
        <authorList>
            <person name="Matsumoto Y."/>
            <person name="Kinjo T."/>
            <person name="Motooka D."/>
            <person name="Nabeya D."/>
            <person name="Jung N."/>
            <person name="Uechi K."/>
            <person name="Horii T."/>
            <person name="Iida T."/>
            <person name="Fujita J."/>
            <person name="Nakamura S."/>
        </authorList>
    </citation>
    <scope>NUCLEOTIDE SEQUENCE [LARGE SCALE GENOMIC DNA]</scope>
    <source>
        <strain evidence="7 8">JCM 15296</strain>
    </source>
</reference>
<dbReference type="InterPro" id="IPR020845">
    <property type="entry name" value="AMP-binding_CS"/>
</dbReference>
<evidence type="ECO:0000256" key="1">
    <source>
        <dbReference type="ARBA" id="ARBA00022450"/>
    </source>
</evidence>
<evidence type="ECO:0000256" key="5">
    <source>
        <dbReference type="HAMAP-Rule" id="MF_02247"/>
    </source>
</evidence>
<feature type="binding site" evidence="5">
    <location>
        <position position="924"/>
    </location>
    <ligand>
        <name>NADP(+)</name>
        <dbReference type="ChEBI" id="CHEBI:58349"/>
    </ligand>
</feature>
<evidence type="ECO:0000256" key="3">
    <source>
        <dbReference type="ARBA" id="ARBA00022741"/>
    </source>
</evidence>
<feature type="domain" description="Carrier" evidence="6">
    <location>
        <begin position="658"/>
        <end position="733"/>
    </location>
</feature>
<dbReference type="PROSITE" id="PS50075">
    <property type="entry name" value="CARRIER"/>
    <property type="match status" value="1"/>
</dbReference>
<dbReference type="InterPro" id="IPR020806">
    <property type="entry name" value="PKS_PP-bd"/>
</dbReference>
<keyword evidence="8" id="KW-1185">Reference proteome</keyword>
<keyword evidence="5" id="KW-0521">NADP</keyword>
<accession>A0ABN5YVZ6</accession>
<dbReference type="InterPro" id="IPR036291">
    <property type="entry name" value="NAD(P)-bd_dom_sf"/>
</dbReference>
<keyword evidence="1 5" id="KW-0596">Phosphopantetheine</keyword>
<dbReference type="HAMAP" id="MF_02247">
    <property type="entry name" value="Carbox_acid_reduct"/>
    <property type="match status" value="1"/>
</dbReference>
<dbReference type="Gene3D" id="1.10.1200.10">
    <property type="entry name" value="ACP-like"/>
    <property type="match status" value="1"/>
</dbReference>
<dbReference type="NCBIfam" id="TIGR01746">
    <property type="entry name" value="Thioester-redct"/>
    <property type="match status" value="1"/>
</dbReference>
<dbReference type="SUPFAM" id="SSF51735">
    <property type="entry name" value="NAD(P)-binding Rossmann-fold domains"/>
    <property type="match status" value="1"/>
</dbReference>
<evidence type="ECO:0000313" key="7">
    <source>
        <dbReference type="EMBL" id="BBX85282.1"/>
    </source>
</evidence>
<dbReference type="NCBIfam" id="NF041592">
    <property type="entry name" value="carboxyl_red"/>
    <property type="match status" value="1"/>
</dbReference>
<dbReference type="SUPFAM" id="SSF47336">
    <property type="entry name" value="ACP-like"/>
    <property type="match status" value="1"/>
</dbReference>
<evidence type="ECO:0000259" key="6">
    <source>
        <dbReference type="PROSITE" id="PS50075"/>
    </source>
</evidence>
<gene>
    <name evidence="5" type="primary">car</name>
    <name evidence="7" type="ORF">MAUB_31550</name>
</gene>
<feature type="binding site" evidence="5">
    <location>
        <begin position="858"/>
        <end position="859"/>
    </location>
    <ligand>
        <name>NADP(+)</name>
        <dbReference type="ChEBI" id="CHEBI:58349"/>
    </ligand>
</feature>
<dbReference type="InterPro" id="IPR000873">
    <property type="entry name" value="AMP-dep_synth/lig_dom"/>
</dbReference>
<feature type="binding site" evidence="5">
    <location>
        <position position="423"/>
    </location>
    <ligand>
        <name>AMP</name>
        <dbReference type="ChEBI" id="CHEBI:456215"/>
    </ligand>
</feature>
<dbReference type="InterPro" id="IPR009081">
    <property type="entry name" value="PP-bd_ACP"/>
</dbReference>
<feature type="binding site" evidence="5">
    <location>
        <begin position="884"/>
        <end position="886"/>
    </location>
    <ligand>
        <name>NADP(+)</name>
        <dbReference type="ChEBI" id="CHEBI:58349"/>
    </ligand>
</feature>
<dbReference type="Gene3D" id="3.40.50.720">
    <property type="entry name" value="NAD(P)-binding Rossmann-like Domain"/>
    <property type="match status" value="1"/>
</dbReference>
<comment type="similarity">
    <text evidence="5">Belongs to the ATP-dependent AMP-binding enzyme family. Carboxylic acid reductase subfamily.</text>
</comment>
<feature type="binding site" evidence="5">
    <location>
        <position position="306"/>
    </location>
    <ligand>
        <name>AMP</name>
        <dbReference type="ChEBI" id="CHEBI:456215"/>
    </ligand>
</feature>
<dbReference type="InterPro" id="IPR042099">
    <property type="entry name" value="ANL_N_sf"/>
</dbReference>
<dbReference type="PANTHER" id="PTHR43272:SF33">
    <property type="entry name" value="AMP-BINDING DOMAIN-CONTAINING PROTEIN-RELATED"/>
    <property type="match status" value="1"/>
</dbReference>
<keyword evidence="4 5" id="KW-0067">ATP-binding</keyword>
<sequence length="1183" mass="127248">MANEQTALTDELTQRVADLCATDPQLAAALPLPGVGAALDEPGIRLPEVIRAVMAAYADRPALGQRAVEYVTDDAGRTVSRLLPRYDTVTFGEVWRQIQAVDNALLSGTDDNVPGGGQPIVAAGDRVAVLGFTSAEYTIIDTALARAGVVAVPLQTSAPAEQLRPILDETEPRALFADVKFLDDAIELVSGASAALTRVVVFDHHAQVDDEREAVERAAARLAERGVVVETLAEMVSRGTALPAVEPVAAVEPDPLLVLIYTSGSTGTPKGAMYPERLVTNAWRTGLVSQQPALPSIVLSFLPMSHMMGRGTVYRTLAHGGTVYFAAKSDLSTLLEDIALVRPTQMTFVPRVWEMIHQEVQSEVDRRALEGVSEQQVLDERSVSLIGGRQLVAMTGSAPISPELKAWVQKFLGLELMEAYGSTEAGGVMLSGHVNRPPVLDYKLVDVPELGYLSTDRPHPRGELLLKSTDLIPGYYKRPDVTADVFDADGFYRTGDIVAELGPDHLQYLDRRNNVLKLAQGEFVTLSKLEAAFGTSPLVRQIYVYGNSSRSYLLAVIVPSSEALGGAAGPESLRPELADALQVVAREARLQSYEIPRDFIIETEPFSLENGLLTGVRKLAWPKLKARYGAELEQLYAELAEGQAMELRALRALRASDAPVLETVLRAVGATLGAAGSDLTGDAHFTDLGGDSLSALTFGNLLEEIFEVEVPVGVIVSPATDLAGVAAYIDGERAPGSKRPTFSTVHGKNATEARAADLTLDKFIDAATLAAAPSLPGPASEVRTVLLTGATGFLGRYLALEWLERMDLVDGKVICLVRGKSDADARARLDATFDSGDPKLLAHYQALAADHLEVIAGDKGEANLGLPQEVWQRLADTVDVIVDPAALVNHVLPYSELFGPNALGTAELIRIALTTRIKPFAYVSTIAVGGGVAPGEFVEAADVRVMSAVRSVDDGYANGYGNSKWAGEVLLREANDLCGLPVSVFRCDMILADTTYAGQLNLPDMFTRMMFSLVATGIAPKSFYELDASGQRQRAHYDGLPVEFVSESISTLAVQVAAGESDSTFETYHVMNPYDDGIGMDEFVDWLIEAGYSIARVDDYADWLTRFETGLRGLPDRQRQASLLPLLHNYQQPSYPVRGSIAPVERFRAAVQNAKIGADKDIPHIGAPVIVKYITDLELLGLL</sequence>
<dbReference type="SUPFAM" id="SSF56801">
    <property type="entry name" value="Acetyl-CoA synthetase-like"/>
    <property type="match status" value="1"/>
</dbReference>
<feature type="binding site" evidence="5">
    <location>
        <position position="618"/>
    </location>
    <ligand>
        <name>AMP</name>
        <dbReference type="ChEBI" id="CHEBI:456215"/>
    </ligand>
</feature>
<dbReference type="InterPro" id="IPR010080">
    <property type="entry name" value="Thioester_reductase-like_dom"/>
</dbReference>
<feature type="binding site" evidence="5">
    <location>
        <position position="818"/>
    </location>
    <ligand>
        <name>NADP(+)</name>
        <dbReference type="ChEBI" id="CHEBI:58349"/>
    </ligand>
</feature>
<dbReference type="InterPro" id="IPR013120">
    <property type="entry name" value="FAR_NAD-bd"/>
</dbReference>
<protein>
    <recommendedName>
        <fullName evidence="5">Carboxylic acid reductase</fullName>
        <shortName evidence="5">CAR</shortName>
        <ecNumber evidence="5">1.2.1.-</ecNumber>
    </recommendedName>
    <alternativeName>
        <fullName evidence="5">ATP/NADPH-dependent carboxylic acid reductase</fullName>
    </alternativeName>
</protein>
<name>A0ABN5YVZ6_9MYCO</name>
<dbReference type="RefSeq" id="WP_138233157.1">
    <property type="nucleotide sequence ID" value="NZ_AP022577.1"/>
</dbReference>
<keyword evidence="2 5" id="KW-0597">Phosphoprotein</keyword>
<organism evidence="7 8">
    <name type="scientific">Mycolicibacterium aubagnense</name>
    <dbReference type="NCBI Taxonomy" id="319707"/>
    <lineage>
        <taxon>Bacteria</taxon>
        <taxon>Bacillati</taxon>
        <taxon>Actinomycetota</taxon>
        <taxon>Actinomycetes</taxon>
        <taxon>Mycobacteriales</taxon>
        <taxon>Mycobacteriaceae</taxon>
        <taxon>Mycolicibacterium</taxon>
    </lineage>
</organism>
<comment type="caution">
    <text evidence="5">Lacks conserved residue(s) required for the propagation of feature annotation.</text>
</comment>
<keyword evidence="5" id="KW-0560">Oxidoreductase</keyword>
<evidence type="ECO:0000313" key="8">
    <source>
        <dbReference type="Proteomes" id="UP000465609"/>
    </source>
</evidence>
<dbReference type="EMBL" id="AP022577">
    <property type="protein sequence ID" value="BBX85282.1"/>
    <property type="molecule type" value="Genomic_DNA"/>
</dbReference>
<feature type="binding site" evidence="5">
    <location>
        <position position="496"/>
    </location>
    <ligand>
        <name>AMP</name>
        <dbReference type="ChEBI" id="CHEBI:456215"/>
    </ligand>
</feature>